<evidence type="ECO:0000313" key="2">
    <source>
        <dbReference type="Proteomes" id="UP000319298"/>
    </source>
</evidence>
<name>A0ABZ2F283_9BRAD</name>
<evidence type="ECO:0000313" key="1">
    <source>
        <dbReference type="EMBL" id="WWE88655.1"/>
    </source>
</evidence>
<dbReference type="Proteomes" id="UP000319298">
    <property type="component" value="Chromosome"/>
</dbReference>
<proteinExistence type="predicted"/>
<reference evidence="1 2" key="2">
    <citation type="journal article" date="2020" name="Int. J. Syst. Evol. Microbiol.">
        <title>Description and complete genome sequences of Bradyrhizobium symbiodeficiens sp. nov., a non-symbiotic bacterium associated with legumes native to Canada.</title>
        <authorList>
            <person name="Bromfield E.S.P."/>
            <person name="Cloutier S."/>
            <person name="Nguyen H.D.T."/>
        </authorList>
    </citation>
    <scope>NUCLEOTIDE SEQUENCE [LARGE SCALE GENOMIC DNA]</scope>
    <source>
        <strain evidence="1 2">65S1MB</strain>
    </source>
</reference>
<reference evidence="2" key="1">
    <citation type="submission" date="2019-06" db="EMBL/GenBank/DDBJ databases">
        <title>Whole-Genome Sequence of Bradyrhizobium sp. 3 Strain 65S1MB.</title>
        <authorList>
            <person name="Bromfield E.S.P."/>
            <person name="Cloutier S."/>
            <person name="Nguyen H.D.T."/>
        </authorList>
    </citation>
    <scope>NUCLEOTIDE SEQUENCE [LARGE SCALE GENOMIC DNA]</scope>
    <source>
        <strain evidence="2">65S1MB</strain>
    </source>
</reference>
<dbReference type="SUPFAM" id="SSF47598">
    <property type="entry name" value="Ribbon-helix-helix"/>
    <property type="match status" value="1"/>
</dbReference>
<accession>A0ABZ2F283</accession>
<evidence type="ECO:0008006" key="3">
    <source>
        <dbReference type="Google" id="ProtNLM"/>
    </source>
</evidence>
<dbReference type="RefSeq" id="WP_155527935.1">
    <property type="nucleotide sequence ID" value="NZ_CP041090.2"/>
</dbReference>
<dbReference type="InterPro" id="IPR010985">
    <property type="entry name" value="Ribbon_hlx_hlx"/>
</dbReference>
<organism evidence="1 2">
    <name type="scientific">Bradyrhizobium symbiodeficiens</name>
    <dbReference type="NCBI Taxonomy" id="1404367"/>
    <lineage>
        <taxon>Bacteria</taxon>
        <taxon>Pseudomonadati</taxon>
        <taxon>Pseudomonadota</taxon>
        <taxon>Alphaproteobacteria</taxon>
        <taxon>Hyphomicrobiales</taxon>
        <taxon>Nitrobacteraceae</taxon>
        <taxon>Bradyrhizobium</taxon>
    </lineage>
</organism>
<gene>
    <name evidence="1" type="ORF">FJN17_34400</name>
</gene>
<dbReference type="EMBL" id="CP041090">
    <property type="protein sequence ID" value="WWE88655.1"/>
    <property type="molecule type" value="Genomic_DNA"/>
</dbReference>
<protein>
    <recommendedName>
        <fullName evidence="3">Ribbon-helix-helix protein, CopG family</fullName>
    </recommendedName>
</protein>
<sequence length="57" mass="6542">MANNTKLIGARIKPDLEQRMKELAARERRTVSDWIRCRLEDAVAAASQHDQHRNEAA</sequence>
<keyword evidence="2" id="KW-1185">Reference proteome</keyword>